<dbReference type="InterPro" id="IPR001623">
    <property type="entry name" value="DnaJ_domain"/>
</dbReference>
<dbReference type="InterPro" id="IPR002939">
    <property type="entry name" value="DnaJ_C"/>
</dbReference>
<dbReference type="GO" id="GO:0051082">
    <property type="term" value="F:unfolded protein binding"/>
    <property type="evidence" value="ECO:0007669"/>
    <property type="project" value="InterPro"/>
</dbReference>
<sequence length="423" mass="45694">MVADTELYDLLNCAPDASPSELKAAYRKASLANHPDKNPGNEEAASARFQEIGAAYEILSDPDQRAAYDRYGKEQPGMGGMGGMGGGPDMDDIFAEMFGGGRGGGRGRPPPRRRPKKGQDSRIQYAVTLQDLYNGRTAHFNLKRDRFCGSCGGSGGRPGAKPQPCVKCGGEGRVRQLRDMGGGMVAQSFGTCNACEGEGEKVREKERCKKCKGAKVRQEATKLDIVIERGMHDGQCIVCKGENDQEPGVPEAGDLIFQLSLQEDPSFSLNGLDLLCTCRLTLSEALLGFDRTVLTHLDGRQIRVERRAGAITRPGDVQRVRGEGMMTQGDRGERGDLYIRWEIDFPPDNFLSDVDSLKLAHLLPPKRPSPPADATTTVETVAPETAPLEEFGRNALPSQEHEWEDDDMSAGGGGGGGPQCAHQ</sequence>
<dbReference type="SMART" id="SM00271">
    <property type="entry name" value="DnaJ"/>
    <property type="match status" value="1"/>
</dbReference>
<evidence type="ECO:0000259" key="8">
    <source>
        <dbReference type="PROSITE" id="PS51188"/>
    </source>
</evidence>
<feature type="compositionally biased region" description="Low complexity" evidence="6">
    <location>
        <begin position="372"/>
        <end position="386"/>
    </location>
</feature>
<dbReference type="Pfam" id="PF00684">
    <property type="entry name" value="DnaJ_CXXCXGXG"/>
    <property type="match status" value="1"/>
</dbReference>
<evidence type="ECO:0000259" key="7">
    <source>
        <dbReference type="PROSITE" id="PS50076"/>
    </source>
</evidence>
<dbReference type="FunFam" id="2.60.260.20:FF:000003">
    <property type="entry name" value="DnaJ subfamily A member 2"/>
    <property type="match status" value="1"/>
</dbReference>
<accession>A0A316ZA15</accession>
<protein>
    <submittedName>
        <fullName evidence="9">DnaJ-domain-containing protein</fullName>
    </submittedName>
</protein>
<dbReference type="Gene3D" id="1.10.287.110">
    <property type="entry name" value="DnaJ domain"/>
    <property type="match status" value="1"/>
</dbReference>
<feature type="compositionally biased region" description="Gly residues" evidence="6">
    <location>
        <begin position="98"/>
        <end position="107"/>
    </location>
</feature>
<dbReference type="PROSITE" id="PS51188">
    <property type="entry name" value="ZF_CR"/>
    <property type="match status" value="1"/>
</dbReference>
<dbReference type="InterPro" id="IPR036869">
    <property type="entry name" value="J_dom_sf"/>
</dbReference>
<evidence type="ECO:0000256" key="5">
    <source>
        <dbReference type="PROSITE-ProRule" id="PRU00546"/>
    </source>
</evidence>
<dbReference type="InterPro" id="IPR008971">
    <property type="entry name" value="HSP40/DnaJ_pept-bd"/>
</dbReference>
<evidence type="ECO:0000256" key="2">
    <source>
        <dbReference type="ARBA" id="ARBA00022737"/>
    </source>
</evidence>
<organism evidence="9 10">
    <name type="scientific">Tilletiopsis washingtonensis</name>
    <dbReference type="NCBI Taxonomy" id="58919"/>
    <lineage>
        <taxon>Eukaryota</taxon>
        <taxon>Fungi</taxon>
        <taxon>Dikarya</taxon>
        <taxon>Basidiomycota</taxon>
        <taxon>Ustilaginomycotina</taxon>
        <taxon>Exobasidiomycetes</taxon>
        <taxon>Entylomatales</taxon>
        <taxon>Entylomatales incertae sedis</taxon>
        <taxon>Tilletiopsis</taxon>
    </lineage>
</organism>
<dbReference type="InterPro" id="IPR036410">
    <property type="entry name" value="HSP_DnaJ_Cys-rich_dom_sf"/>
</dbReference>
<dbReference type="STRING" id="58919.A0A316ZA15"/>
<dbReference type="SUPFAM" id="SSF46565">
    <property type="entry name" value="Chaperone J-domain"/>
    <property type="match status" value="1"/>
</dbReference>
<dbReference type="GO" id="GO:0009408">
    <property type="term" value="P:response to heat"/>
    <property type="evidence" value="ECO:0007669"/>
    <property type="project" value="InterPro"/>
</dbReference>
<dbReference type="PROSITE" id="PS50076">
    <property type="entry name" value="DNAJ_2"/>
    <property type="match status" value="1"/>
</dbReference>
<dbReference type="CDD" id="cd10747">
    <property type="entry name" value="DnaJ_C"/>
    <property type="match status" value="1"/>
</dbReference>
<dbReference type="GO" id="GO:0030544">
    <property type="term" value="F:Hsp70 protein binding"/>
    <property type="evidence" value="ECO:0007669"/>
    <property type="project" value="InterPro"/>
</dbReference>
<dbReference type="InterPro" id="IPR001305">
    <property type="entry name" value="HSP_DnaJ_Cys-rich_dom"/>
</dbReference>
<keyword evidence="10" id="KW-1185">Reference proteome</keyword>
<keyword evidence="2" id="KW-0677">Repeat</keyword>
<dbReference type="InterPro" id="IPR044713">
    <property type="entry name" value="DNJA1/2-like"/>
</dbReference>
<name>A0A316ZA15_9BASI</name>
<evidence type="ECO:0000256" key="1">
    <source>
        <dbReference type="ARBA" id="ARBA00022723"/>
    </source>
</evidence>
<feature type="region of interest" description="Disordered" evidence="6">
    <location>
        <begin position="364"/>
        <end position="423"/>
    </location>
</feature>
<dbReference type="GO" id="GO:0005524">
    <property type="term" value="F:ATP binding"/>
    <property type="evidence" value="ECO:0007669"/>
    <property type="project" value="InterPro"/>
</dbReference>
<dbReference type="RefSeq" id="XP_025598415.1">
    <property type="nucleotide sequence ID" value="XM_025742312.1"/>
</dbReference>
<dbReference type="Proteomes" id="UP000245946">
    <property type="component" value="Unassembled WGS sequence"/>
</dbReference>
<keyword evidence="1 5" id="KW-0479">Metal-binding</keyword>
<evidence type="ECO:0000256" key="4">
    <source>
        <dbReference type="ARBA" id="ARBA00022833"/>
    </source>
</evidence>
<dbReference type="CDD" id="cd06257">
    <property type="entry name" value="DnaJ"/>
    <property type="match status" value="1"/>
</dbReference>
<dbReference type="HAMAP" id="MF_01152">
    <property type="entry name" value="DnaJ"/>
    <property type="match status" value="1"/>
</dbReference>
<dbReference type="EMBL" id="KZ819292">
    <property type="protein sequence ID" value="PWN98136.1"/>
    <property type="molecule type" value="Genomic_DNA"/>
</dbReference>
<dbReference type="Gene3D" id="2.10.230.10">
    <property type="entry name" value="Heat shock protein DnaJ, cysteine-rich domain"/>
    <property type="match status" value="1"/>
</dbReference>
<dbReference type="CDD" id="cd10719">
    <property type="entry name" value="DnaJ_zf"/>
    <property type="match status" value="1"/>
</dbReference>
<gene>
    <name evidence="9" type="ORF">FA09DRAFT_329766</name>
</gene>
<dbReference type="SUPFAM" id="SSF57938">
    <property type="entry name" value="DnaJ/Hsp40 cysteine-rich domain"/>
    <property type="match status" value="1"/>
</dbReference>
<dbReference type="PANTHER" id="PTHR43888">
    <property type="entry name" value="DNAJ-LIKE-2, ISOFORM A-RELATED"/>
    <property type="match status" value="1"/>
</dbReference>
<feature type="region of interest" description="Disordered" evidence="6">
    <location>
        <begin position="95"/>
        <end position="122"/>
    </location>
</feature>
<dbReference type="GO" id="GO:0006457">
    <property type="term" value="P:protein folding"/>
    <property type="evidence" value="ECO:0007669"/>
    <property type="project" value="InterPro"/>
</dbReference>
<keyword evidence="3 5" id="KW-0863">Zinc-finger</keyword>
<dbReference type="GO" id="GO:0008270">
    <property type="term" value="F:zinc ion binding"/>
    <property type="evidence" value="ECO:0007669"/>
    <property type="project" value="UniProtKB-KW"/>
</dbReference>
<dbReference type="InterPro" id="IPR012724">
    <property type="entry name" value="DnaJ"/>
</dbReference>
<proteinExistence type="inferred from homology"/>
<dbReference type="AlphaFoldDB" id="A0A316ZA15"/>
<evidence type="ECO:0000256" key="3">
    <source>
        <dbReference type="ARBA" id="ARBA00022771"/>
    </source>
</evidence>
<dbReference type="InterPro" id="IPR018253">
    <property type="entry name" value="DnaJ_domain_CS"/>
</dbReference>
<feature type="domain" description="CR-type" evidence="8">
    <location>
        <begin position="135"/>
        <end position="220"/>
    </location>
</feature>
<dbReference type="OrthoDB" id="550424at2759"/>
<evidence type="ECO:0000313" key="10">
    <source>
        <dbReference type="Proteomes" id="UP000245946"/>
    </source>
</evidence>
<dbReference type="Gene3D" id="2.60.260.20">
    <property type="entry name" value="Urease metallochaperone UreE, N-terminal domain"/>
    <property type="match status" value="2"/>
</dbReference>
<feature type="domain" description="J" evidence="7">
    <location>
        <begin position="6"/>
        <end position="72"/>
    </location>
</feature>
<dbReference type="FunFam" id="2.10.230.10:FF:000001">
    <property type="entry name" value="DnaJ subfamily A member 2"/>
    <property type="match status" value="1"/>
</dbReference>
<feature type="compositionally biased region" description="Gly residues" evidence="6">
    <location>
        <begin position="410"/>
        <end position="423"/>
    </location>
</feature>
<dbReference type="PROSITE" id="PS00636">
    <property type="entry name" value="DNAJ_1"/>
    <property type="match status" value="1"/>
</dbReference>
<dbReference type="GeneID" id="37269856"/>
<feature type="zinc finger region" description="CR-type" evidence="5">
    <location>
        <begin position="135"/>
        <end position="220"/>
    </location>
</feature>
<dbReference type="SUPFAM" id="SSF49493">
    <property type="entry name" value="HSP40/DnaJ peptide-binding domain"/>
    <property type="match status" value="2"/>
</dbReference>
<reference evidence="9 10" key="1">
    <citation type="journal article" date="2018" name="Mol. Biol. Evol.">
        <title>Broad Genomic Sampling Reveals a Smut Pathogenic Ancestry of the Fungal Clade Ustilaginomycotina.</title>
        <authorList>
            <person name="Kijpornyongpan T."/>
            <person name="Mondo S.J."/>
            <person name="Barry K."/>
            <person name="Sandor L."/>
            <person name="Lee J."/>
            <person name="Lipzen A."/>
            <person name="Pangilinan J."/>
            <person name="LaButti K."/>
            <person name="Hainaut M."/>
            <person name="Henrissat B."/>
            <person name="Grigoriev I.V."/>
            <person name="Spatafora J.W."/>
            <person name="Aime M.C."/>
        </authorList>
    </citation>
    <scope>NUCLEOTIDE SEQUENCE [LARGE SCALE GENOMIC DNA]</scope>
    <source>
        <strain evidence="9 10">MCA 4186</strain>
    </source>
</reference>
<keyword evidence="4 5" id="KW-0862">Zinc</keyword>
<dbReference type="PRINTS" id="PR00625">
    <property type="entry name" value="JDOMAIN"/>
</dbReference>
<evidence type="ECO:0000256" key="6">
    <source>
        <dbReference type="SAM" id="MobiDB-lite"/>
    </source>
</evidence>
<dbReference type="Pfam" id="PF00226">
    <property type="entry name" value="DnaJ"/>
    <property type="match status" value="1"/>
</dbReference>
<dbReference type="Pfam" id="PF01556">
    <property type="entry name" value="DnaJ_C"/>
    <property type="match status" value="1"/>
</dbReference>
<evidence type="ECO:0000313" key="9">
    <source>
        <dbReference type="EMBL" id="PWN98136.1"/>
    </source>
</evidence>